<reference evidence="2" key="1">
    <citation type="submission" date="2015-07" db="EMBL/GenBank/DDBJ databases">
        <title>MeaNS - Measles Nucleotide Surveillance Program.</title>
        <authorList>
            <person name="Tran T."/>
            <person name="Druce J."/>
        </authorList>
    </citation>
    <scope>NUCLEOTIDE SEQUENCE</scope>
    <source>
        <strain evidence="2">UCB-OBI-ISO-001</strain>
        <tissue evidence="2">Gonad</tissue>
    </source>
</reference>
<dbReference type="PANTHER" id="PTHR10492">
    <property type="match status" value="1"/>
</dbReference>
<dbReference type="Pfam" id="PF21530">
    <property type="entry name" value="Pif1_2B_dom"/>
    <property type="match status" value="1"/>
</dbReference>
<protein>
    <recommendedName>
        <fullName evidence="1">DNA helicase Pif1-like 2B domain-containing protein</fullName>
    </recommendedName>
</protein>
<dbReference type="AlphaFoldDB" id="A0A0L8H433"/>
<feature type="non-terminal residue" evidence="2">
    <location>
        <position position="1"/>
    </location>
</feature>
<accession>A0A0L8H433</accession>
<name>A0A0L8H433_OCTBM</name>
<gene>
    <name evidence="2" type="ORF">OCBIM_22022808mg</name>
</gene>
<organism evidence="2">
    <name type="scientific">Octopus bimaculoides</name>
    <name type="common">California two-spotted octopus</name>
    <dbReference type="NCBI Taxonomy" id="37653"/>
    <lineage>
        <taxon>Eukaryota</taxon>
        <taxon>Metazoa</taxon>
        <taxon>Spiralia</taxon>
        <taxon>Lophotrochozoa</taxon>
        <taxon>Mollusca</taxon>
        <taxon>Cephalopoda</taxon>
        <taxon>Coleoidea</taxon>
        <taxon>Octopodiformes</taxon>
        <taxon>Octopoda</taxon>
        <taxon>Incirrata</taxon>
        <taxon>Octopodidae</taxon>
        <taxon>Octopus</taxon>
    </lineage>
</organism>
<dbReference type="EMBL" id="KQ419300">
    <property type="protein sequence ID" value="KOF84033.1"/>
    <property type="molecule type" value="Genomic_DNA"/>
</dbReference>
<dbReference type="InterPro" id="IPR049163">
    <property type="entry name" value="Pif1-like_2B_dom"/>
</dbReference>
<dbReference type="OrthoDB" id="6265497at2759"/>
<proteinExistence type="predicted"/>
<sequence length="162" mass="17800">GKTTHSLFKLPVPLTEASVCNAPATSDHANHLRNLDLINLFEASMIPSFALHVFDKAFTDKVLTDDPAEAEHYPLEFLNSSTPSGMPPHKLSLKPRSIVMLPHNISIQNGLCNGTKLEVVTMHQHSVEASLISSSLIGRRVFIPRIKLAPSDANLSFILERL</sequence>
<evidence type="ECO:0000259" key="1">
    <source>
        <dbReference type="Pfam" id="PF21530"/>
    </source>
</evidence>
<dbReference type="PANTHER" id="PTHR10492:SF57">
    <property type="entry name" value="ATP-DEPENDENT DNA HELICASE"/>
    <property type="match status" value="1"/>
</dbReference>
<evidence type="ECO:0000313" key="2">
    <source>
        <dbReference type="EMBL" id="KOF84033.1"/>
    </source>
</evidence>
<feature type="domain" description="DNA helicase Pif1-like 2B" evidence="1">
    <location>
        <begin position="76"/>
        <end position="121"/>
    </location>
</feature>
<dbReference type="STRING" id="37653.A0A0L8H433"/>